<dbReference type="PRINTS" id="PR00959">
    <property type="entry name" value="MEVGALKINASE"/>
</dbReference>
<comment type="caution">
    <text evidence="8">The sequence shown here is derived from an EMBL/GenBank/DDBJ whole genome shotgun (WGS) entry which is preliminary data.</text>
</comment>
<dbReference type="GO" id="GO:0005524">
    <property type="term" value="F:ATP binding"/>
    <property type="evidence" value="ECO:0007669"/>
    <property type="project" value="UniProtKB-KW"/>
</dbReference>
<organism evidence="8 9">
    <name type="scientific">Candidatus Faeciplasma pullistercoris</name>
    <dbReference type="NCBI Taxonomy" id="2840800"/>
    <lineage>
        <taxon>Bacteria</taxon>
        <taxon>Bacillati</taxon>
        <taxon>Bacillota</taxon>
        <taxon>Clostridia</taxon>
        <taxon>Eubacteriales</taxon>
        <taxon>Oscillospiraceae</taxon>
        <taxon>Oscillospiraceae incertae sedis</taxon>
        <taxon>Candidatus Faeciplasma</taxon>
    </lineage>
</organism>
<keyword evidence="5" id="KW-0067">ATP-binding</keyword>
<sequence length="416" mass="45205">MSSTREKTVTSFERLYGDDAGQRQRYKRISDEFTAMFSHEPNRYFSASGRTEVGGNHTDHNHGLVMAAAVNLDVIAAVRATDSSVVTVKSEGFDADIVDISDLSVVDSEKNHSASLIRGVCAGLKERGYRIGGFEAYTTSSVLKGSGLSSSAAFEVLIGTIVNHLYNDGRISAVEIAQVAQYAENKYFGKPSGLMDQMASSVGGFISIDFEDTSKPVIEAIDFDPAEHGCCLCIIDTKGSHAELTPEYAAIPSEMKAVAGFFGKEYLRQITKKDVLDNINEIRKKTGDRAVLRALHFFDENERVHRLSAALKRGDFDAFLSCINESGLSSYRYLQNVYPSSMPREQSVSLALYLCERLLGGEGACRVHGGGFAGTIQAFVPIGRLDSLKSGMERVFGEGSCYVLSIRPVGGTEVTL</sequence>
<dbReference type="InterPro" id="IPR020568">
    <property type="entry name" value="Ribosomal_Su5_D2-typ_SF"/>
</dbReference>
<dbReference type="InterPro" id="IPR006204">
    <property type="entry name" value="GHMP_kinase_N_dom"/>
</dbReference>
<dbReference type="InterPro" id="IPR014721">
    <property type="entry name" value="Ribsml_uS5_D2-typ_fold_subgr"/>
</dbReference>
<evidence type="ECO:0000256" key="2">
    <source>
        <dbReference type="ARBA" id="ARBA00022679"/>
    </source>
</evidence>
<dbReference type="Gene3D" id="3.30.230.10">
    <property type="match status" value="1"/>
</dbReference>
<dbReference type="Gene3D" id="3.30.70.890">
    <property type="entry name" value="GHMP kinase, C-terminal domain"/>
    <property type="match status" value="1"/>
</dbReference>
<feature type="domain" description="GHMP kinase N-terminal" evidence="6">
    <location>
        <begin position="117"/>
        <end position="204"/>
    </location>
</feature>
<evidence type="ECO:0000256" key="4">
    <source>
        <dbReference type="ARBA" id="ARBA00022777"/>
    </source>
</evidence>
<dbReference type="Pfam" id="PF00288">
    <property type="entry name" value="GHMP_kinases_N"/>
    <property type="match status" value="1"/>
</dbReference>
<dbReference type="GO" id="GO:0006012">
    <property type="term" value="P:galactose metabolic process"/>
    <property type="evidence" value="ECO:0007669"/>
    <property type="project" value="InterPro"/>
</dbReference>
<evidence type="ECO:0000256" key="3">
    <source>
        <dbReference type="ARBA" id="ARBA00022741"/>
    </source>
</evidence>
<name>A0A9D1KK90_9FIRM</name>
<evidence type="ECO:0000256" key="5">
    <source>
        <dbReference type="ARBA" id="ARBA00022840"/>
    </source>
</evidence>
<keyword evidence="2" id="KW-0808">Transferase</keyword>
<dbReference type="PRINTS" id="PR00473">
    <property type="entry name" value="GALCTOKINASE"/>
</dbReference>
<comment type="similarity">
    <text evidence="1">Belongs to the GHMP kinase family. GalK subfamily.</text>
</comment>
<evidence type="ECO:0000259" key="6">
    <source>
        <dbReference type="Pfam" id="PF00288"/>
    </source>
</evidence>
<dbReference type="InterPro" id="IPR036554">
    <property type="entry name" value="GHMP_kinase_C_sf"/>
</dbReference>
<gene>
    <name evidence="8" type="ORF">IAC39_04665</name>
</gene>
<dbReference type="GO" id="GO:0004335">
    <property type="term" value="F:galactokinase activity"/>
    <property type="evidence" value="ECO:0007669"/>
    <property type="project" value="InterPro"/>
</dbReference>
<dbReference type="PROSITE" id="PS00627">
    <property type="entry name" value="GHMP_KINASES_ATP"/>
    <property type="match status" value="1"/>
</dbReference>
<dbReference type="InterPro" id="IPR019539">
    <property type="entry name" value="GalKase_N"/>
</dbReference>
<proteinExistence type="inferred from homology"/>
<dbReference type="EMBL" id="DVLL01000017">
    <property type="protein sequence ID" value="HIT58985.1"/>
    <property type="molecule type" value="Genomic_DNA"/>
</dbReference>
<dbReference type="Pfam" id="PF10509">
    <property type="entry name" value="GalKase_gal_bdg"/>
    <property type="match status" value="1"/>
</dbReference>
<reference evidence="8" key="2">
    <citation type="journal article" date="2021" name="PeerJ">
        <title>Extensive microbial diversity within the chicken gut microbiome revealed by metagenomics and culture.</title>
        <authorList>
            <person name="Gilroy R."/>
            <person name="Ravi A."/>
            <person name="Getino M."/>
            <person name="Pursley I."/>
            <person name="Horton D.L."/>
            <person name="Alikhan N.F."/>
            <person name="Baker D."/>
            <person name="Gharbi K."/>
            <person name="Hall N."/>
            <person name="Watson M."/>
            <person name="Adriaenssens E.M."/>
            <person name="Foster-Nyarko E."/>
            <person name="Jarju S."/>
            <person name="Secka A."/>
            <person name="Antonio M."/>
            <person name="Oren A."/>
            <person name="Chaudhuri R.R."/>
            <person name="La Ragione R."/>
            <person name="Hildebrand F."/>
            <person name="Pallen M.J."/>
        </authorList>
    </citation>
    <scope>NUCLEOTIDE SEQUENCE</scope>
    <source>
        <strain evidence="8">CHK33-4379</strain>
    </source>
</reference>
<keyword evidence="3" id="KW-0547">Nucleotide-binding</keyword>
<dbReference type="InterPro" id="IPR006203">
    <property type="entry name" value="GHMP_knse_ATP-bd_CS"/>
</dbReference>
<evidence type="ECO:0000256" key="1">
    <source>
        <dbReference type="ARBA" id="ARBA00006566"/>
    </source>
</evidence>
<evidence type="ECO:0000313" key="9">
    <source>
        <dbReference type="Proteomes" id="UP000824136"/>
    </source>
</evidence>
<dbReference type="AlphaFoldDB" id="A0A9D1KK90"/>
<evidence type="ECO:0000313" key="8">
    <source>
        <dbReference type="EMBL" id="HIT58985.1"/>
    </source>
</evidence>
<accession>A0A9D1KK90</accession>
<protein>
    <submittedName>
        <fullName evidence="8">Galactokinase</fullName>
    </submittedName>
</protein>
<dbReference type="Proteomes" id="UP000824136">
    <property type="component" value="Unassembled WGS sequence"/>
</dbReference>
<feature type="domain" description="Galactokinase N-terminal" evidence="7">
    <location>
        <begin position="32"/>
        <end position="79"/>
    </location>
</feature>
<reference evidence="8" key="1">
    <citation type="submission" date="2020-10" db="EMBL/GenBank/DDBJ databases">
        <authorList>
            <person name="Gilroy R."/>
        </authorList>
    </citation>
    <scope>NUCLEOTIDE SEQUENCE</scope>
    <source>
        <strain evidence="8">CHK33-4379</strain>
    </source>
</reference>
<dbReference type="PANTHER" id="PTHR10457:SF7">
    <property type="entry name" value="GALACTOKINASE-RELATED"/>
    <property type="match status" value="1"/>
</dbReference>
<dbReference type="PANTHER" id="PTHR10457">
    <property type="entry name" value="MEVALONATE KINASE/GALACTOKINASE"/>
    <property type="match status" value="1"/>
</dbReference>
<evidence type="ECO:0000259" key="7">
    <source>
        <dbReference type="Pfam" id="PF10509"/>
    </source>
</evidence>
<dbReference type="GO" id="GO:0005829">
    <property type="term" value="C:cytosol"/>
    <property type="evidence" value="ECO:0007669"/>
    <property type="project" value="TreeGrafter"/>
</dbReference>
<dbReference type="SUPFAM" id="SSF54211">
    <property type="entry name" value="Ribosomal protein S5 domain 2-like"/>
    <property type="match status" value="1"/>
</dbReference>
<dbReference type="SUPFAM" id="SSF55060">
    <property type="entry name" value="GHMP Kinase, C-terminal domain"/>
    <property type="match status" value="1"/>
</dbReference>
<keyword evidence="4" id="KW-0418">Kinase</keyword>
<dbReference type="InterPro" id="IPR000705">
    <property type="entry name" value="Galactokinase"/>
</dbReference>
<dbReference type="PIRSF" id="PIRSF000530">
    <property type="entry name" value="Galactokinase"/>
    <property type="match status" value="1"/>
</dbReference>
<dbReference type="InterPro" id="IPR006206">
    <property type="entry name" value="Mevalonate/galactokinase"/>
</dbReference>